<dbReference type="Pfam" id="PF10031">
    <property type="entry name" value="DUF2273"/>
    <property type="match status" value="1"/>
</dbReference>
<dbReference type="Proteomes" id="UP000196151">
    <property type="component" value="Chromosome"/>
</dbReference>
<dbReference type="InterPro" id="IPR018730">
    <property type="entry name" value="DUF2273"/>
</dbReference>
<dbReference type="OrthoDB" id="2186486at2"/>
<evidence type="ECO:0000256" key="1">
    <source>
        <dbReference type="SAM" id="Phobius"/>
    </source>
</evidence>
<reference evidence="3" key="2">
    <citation type="submission" date="2017-05" db="EMBL/GenBank/DDBJ databases">
        <authorList>
            <consortium name="The Broad Institute Genomics Platform"/>
            <consortium name="The Broad Institute Genomic Center for Infectious Diseases"/>
            <person name="Earl A."/>
            <person name="Manson A."/>
            <person name="Schwartman J."/>
            <person name="Gilmore M."/>
            <person name="Abouelleil A."/>
            <person name="Cao P."/>
            <person name="Chapman S."/>
            <person name="Cusick C."/>
            <person name="Shea T."/>
            <person name="Young S."/>
            <person name="Neafsey D."/>
            <person name="Nusbaum C."/>
            <person name="Birren B."/>
        </authorList>
    </citation>
    <scope>NUCLEOTIDE SEQUENCE</scope>
    <source>
        <strain evidence="3">9D6_DIV0238</strain>
    </source>
</reference>
<dbReference type="AlphaFoldDB" id="A0A200J706"/>
<sequence length="71" mass="8139">MKKLLALAPYRNQLFFTGLFLVIAVLFMTIGFWKTLVLFFFTGIGLLIGTMQDEKRSISSILATIQAFFER</sequence>
<dbReference type="EMBL" id="CP147246">
    <property type="protein sequence ID" value="WYJ93864.1"/>
    <property type="molecule type" value="Genomic_DNA"/>
</dbReference>
<dbReference type="EMBL" id="NIBQ01000002">
    <property type="protein sequence ID" value="OUZ33003.1"/>
    <property type="molecule type" value="Genomic_DNA"/>
</dbReference>
<keyword evidence="4" id="KW-1185">Reference proteome</keyword>
<organism evidence="2">
    <name type="scientific">Candidatus Enterococcus dunnyi</name>
    <dbReference type="NCBI Taxonomy" id="1834192"/>
    <lineage>
        <taxon>Bacteria</taxon>
        <taxon>Bacillati</taxon>
        <taxon>Bacillota</taxon>
        <taxon>Bacilli</taxon>
        <taxon>Lactobacillales</taxon>
        <taxon>Enterococcaceae</taxon>
        <taxon>Enterococcus</taxon>
    </lineage>
</organism>
<protein>
    <recommendedName>
        <fullName evidence="5">Small integral membrane protein</fullName>
    </recommendedName>
</protein>
<proteinExistence type="predicted"/>
<reference evidence="2" key="1">
    <citation type="submission" date="2017-05" db="EMBL/GenBank/DDBJ databases">
        <title>The Genome Sequence of Enterococcus sp. 9D6_DIV0238.</title>
        <authorList>
            <consortium name="The Broad Institute Genomics Platform"/>
            <consortium name="The Broad Institute Genomic Center for Infectious Diseases"/>
            <person name="Earl A."/>
            <person name="Manson A."/>
            <person name="Schwartman J."/>
            <person name="Gilmore M."/>
            <person name="Abouelleil A."/>
            <person name="Cao P."/>
            <person name="Chapman S."/>
            <person name="Cusick C."/>
            <person name="Shea T."/>
            <person name="Young S."/>
            <person name="Neafsey D."/>
            <person name="Nusbaum C."/>
            <person name="Birren B."/>
        </authorList>
    </citation>
    <scope>NUCLEOTIDE SEQUENCE [LARGE SCALE GENOMIC DNA]</scope>
    <source>
        <strain evidence="2">9D6_DIV0238</strain>
    </source>
</reference>
<dbReference type="RefSeq" id="WP_087640831.1">
    <property type="nucleotide sequence ID" value="NZ_CP147246.1"/>
</dbReference>
<reference evidence="3" key="3">
    <citation type="submission" date="2024-03" db="EMBL/GenBank/DDBJ databases">
        <title>The Genome Sequence of Enterococcus sp. DIV0238c.</title>
        <authorList>
            <consortium name="The Broad Institute Genomics Platform"/>
            <consortium name="The Broad Institute Microbial Omics Core"/>
            <consortium name="The Broad Institute Genomic Center for Infectious Diseases"/>
            <person name="Earl A."/>
            <person name="Manson A."/>
            <person name="Gilmore M."/>
            <person name="Schwartman J."/>
            <person name="Shea T."/>
            <person name="Abouelleil A."/>
            <person name="Cao P."/>
            <person name="Chapman S."/>
            <person name="Cusick C."/>
            <person name="Young S."/>
            <person name="Neafsey D."/>
            <person name="Nusbaum C."/>
            <person name="Birren B."/>
        </authorList>
    </citation>
    <scope>NUCLEOTIDE SEQUENCE</scope>
    <source>
        <strain evidence="3">9D6_DIV0238</strain>
    </source>
</reference>
<feature type="transmembrane region" description="Helical" evidence="1">
    <location>
        <begin position="20"/>
        <end position="48"/>
    </location>
</feature>
<evidence type="ECO:0000313" key="3">
    <source>
        <dbReference type="EMBL" id="WYJ93864.1"/>
    </source>
</evidence>
<name>A0A200J706_9ENTE</name>
<evidence type="ECO:0000313" key="4">
    <source>
        <dbReference type="Proteomes" id="UP000196151"/>
    </source>
</evidence>
<keyword evidence="1" id="KW-0472">Membrane</keyword>
<accession>A0A200J706</accession>
<evidence type="ECO:0000313" key="2">
    <source>
        <dbReference type="EMBL" id="OUZ33003.1"/>
    </source>
</evidence>
<gene>
    <name evidence="3" type="ORF">A5889_001366</name>
    <name evidence="2" type="ORF">A5889_001712</name>
</gene>
<keyword evidence="1" id="KW-1133">Transmembrane helix</keyword>
<evidence type="ECO:0008006" key="5">
    <source>
        <dbReference type="Google" id="ProtNLM"/>
    </source>
</evidence>
<keyword evidence="1" id="KW-0812">Transmembrane</keyword>